<evidence type="ECO:0000313" key="3">
    <source>
        <dbReference type="Proteomes" id="UP000828390"/>
    </source>
</evidence>
<reference evidence="2" key="2">
    <citation type="submission" date="2020-11" db="EMBL/GenBank/DDBJ databases">
        <authorList>
            <person name="McCartney M.A."/>
            <person name="Auch B."/>
            <person name="Kono T."/>
            <person name="Mallez S."/>
            <person name="Becker A."/>
            <person name="Gohl D.M."/>
            <person name="Silverstein K.A.T."/>
            <person name="Koren S."/>
            <person name="Bechman K.B."/>
            <person name="Herman A."/>
            <person name="Abrahante J.E."/>
            <person name="Garbe J."/>
        </authorList>
    </citation>
    <scope>NUCLEOTIDE SEQUENCE</scope>
    <source>
        <strain evidence="2">Duluth1</strain>
        <tissue evidence="2">Whole animal</tissue>
    </source>
</reference>
<evidence type="ECO:0000313" key="2">
    <source>
        <dbReference type="EMBL" id="KAH3741480.1"/>
    </source>
</evidence>
<evidence type="ECO:0000256" key="1">
    <source>
        <dbReference type="SAM" id="Phobius"/>
    </source>
</evidence>
<feature type="transmembrane region" description="Helical" evidence="1">
    <location>
        <begin position="38"/>
        <end position="55"/>
    </location>
</feature>
<name>A0A9D4DAC5_DREPO</name>
<dbReference type="AlphaFoldDB" id="A0A9D4DAC5"/>
<accession>A0A9D4DAC5</accession>
<comment type="caution">
    <text evidence="2">The sequence shown here is derived from an EMBL/GenBank/DDBJ whole genome shotgun (WGS) entry which is preliminary data.</text>
</comment>
<protein>
    <submittedName>
        <fullName evidence="2">Uncharacterized protein</fullName>
    </submittedName>
</protein>
<keyword evidence="3" id="KW-1185">Reference proteome</keyword>
<dbReference type="EMBL" id="JAIWYP010000011">
    <property type="protein sequence ID" value="KAH3741480.1"/>
    <property type="molecule type" value="Genomic_DNA"/>
</dbReference>
<organism evidence="2 3">
    <name type="scientific">Dreissena polymorpha</name>
    <name type="common">Zebra mussel</name>
    <name type="synonym">Mytilus polymorpha</name>
    <dbReference type="NCBI Taxonomy" id="45954"/>
    <lineage>
        <taxon>Eukaryota</taxon>
        <taxon>Metazoa</taxon>
        <taxon>Spiralia</taxon>
        <taxon>Lophotrochozoa</taxon>
        <taxon>Mollusca</taxon>
        <taxon>Bivalvia</taxon>
        <taxon>Autobranchia</taxon>
        <taxon>Heteroconchia</taxon>
        <taxon>Euheterodonta</taxon>
        <taxon>Imparidentia</taxon>
        <taxon>Neoheterodontei</taxon>
        <taxon>Myida</taxon>
        <taxon>Dreissenoidea</taxon>
        <taxon>Dreissenidae</taxon>
        <taxon>Dreissena</taxon>
    </lineage>
</organism>
<reference evidence="2" key="1">
    <citation type="journal article" date="2019" name="bioRxiv">
        <title>The Genome of the Zebra Mussel, Dreissena polymorpha: A Resource for Invasive Species Research.</title>
        <authorList>
            <person name="McCartney M.A."/>
            <person name="Auch B."/>
            <person name="Kono T."/>
            <person name="Mallez S."/>
            <person name="Zhang Y."/>
            <person name="Obille A."/>
            <person name="Becker A."/>
            <person name="Abrahante J.E."/>
            <person name="Garbe J."/>
            <person name="Badalamenti J.P."/>
            <person name="Herman A."/>
            <person name="Mangelson H."/>
            <person name="Liachko I."/>
            <person name="Sullivan S."/>
            <person name="Sone E.D."/>
            <person name="Koren S."/>
            <person name="Silverstein K.A.T."/>
            <person name="Beckman K.B."/>
            <person name="Gohl D.M."/>
        </authorList>
    </citation>
    <scope>NUCLEOTIDE SEQUENCE</scope>
    <source>
        <strain evidence="2">Duluth1</strain>
        <tissue evidence="2">Whole animal</tissue>
    </source>
</reference>
<gene>
    <name evidence="2" type="ORF">DPMN_048205</name>
</gene>
<keyword evidence="1" id="KW-1133">Transmembrane helix</keyword>
<keyword evidence="1" id="KW-0812">Transmembrane</keyword>
<dbReference type="Proteomes" id="UP000828390">
    <property type="component" value="Unassembled WGS sequence"/>
</dbReference>
<sequence length="56" mass="6646">MRSKQDVLDEQLVAEEREAKVLDVFPPEMVEDEVQEKAIFDIIIWIFFFCLRLTAT</sequence>
<proteinExistence type="predicted"/>
<keyword evidence="1" id="KW-0472">Membrane</keyword>